<comment type="caution">
    <text evidence="2">The sequence shown here is derived from an EMBL/GenBank/DDBJ whole genome shotgun (WGS) entry which is preliminary data.</text>
</comment>
<dbReference type="RefSeq" id="WP_188606289.1">
    <property type="nucleotide sequence ID" value="NZ_BMIC01000004.1"/>
</dbReference>
<accession>A0A8J2TR28</accession>
<evidence type="ECO:0000313" key="3">
    <source>
        <dbReference type="Proteomes" id="UP000598120"/>
    </source>
</evidence>
<dbReference type="Gene3D" id="3.40.630.30">
    <property type="match status" value="1"/>
</dbReference>
<dbReference type="EMBL" id="BMIC01000004">
    <property type="protein sequence ID" value="GFZ88936.1"/>
    <property type="molecule type" value="Genomic_DNA"/>
</dbReference>
<reference evidence="2 3" key="1">
    <citation type="journal article" date="2014" name="Int. J. Syst. Evol. Microbiol.">
        <title>Complete genome sequence of Corynebacterium casei LMG S-19264T (=DSM 44701T), isolated from a smear-ripened cheese.</title>
        <authorList>
            <consortium name="US DOE Joint Genome Institute (JGI-PGF)"/>
            <person name="Walter F."/>
            <person name="Albersmeier A."/>
            <person name="Kalinowski J."/>
            <person name="Ruckert C."/>
        </authorList>
    </citation>
    <scope>NUCLEOTIDE SEQUENCE [LARGE SCALE GENOMIC DNA]</scope>
    <source>
        <strain evidence="2 3">CGMCC 1.15295</strain>
    </source>
</reference>
<dbReference type="InterPro" id="IPR000182">
    <property type="entry name" value="GNAT_dom"/>
</dbReference>
<name>A0A8J2TR28_9FLAO</name>
<dbReference type="InterPro" id="IPR016181">
    <property type="entry name" value="Acyl_CoA_acyltransferase"/>
</dbReference>
<proteinExistence type="predicted"/>
<sequence>MIAETNRLIISKITLDDAAFFLELVNTPNFIKYIGDRNLKTVEDAKTYLKNGTLKSYEDFGFGFYKLLLKEENNKAIGTCGLVKREQLDNVDIGFAMLPNYEGKGFGYESCIAVLKLAKEQFKLNKVLAITLPTNNNSIKLLEKIGLSYEKRVKPFEDDEELLLFAKNLNT</sequence>
<dbReference type="PANTHER" id="PTHR43792">
    <property type="entry name" value="GNAT FAMILY, PUTATIVE (AFU_ORTHOLOGUE AFUA_3G00765)-RELATED-RELATED"/>
    <property type="match status" value="1"/>
</dbReference>
<organism evidence="2 3">
    <name type="scientific">Aquaticitalea lipolytica</name>
    <dbReference type="NCBI Taxonomy" id="1247562"/>
    <lineage>
        <taxon>Bacteria</taxon>
        <taxon>Pseudomonadati</taxon>
        <taxon>Bacteroidota</taxon>
        <taxon>Flavobacteriia</taxon>
        <taxon>Flavobacteriales</taxon>
        <taxon>Flavobacteriaceae</taxon>
        <taxon>Aquaticitalea</taxon>
    </lineage>
</organism>
<feature type="domain" description="N-acetyltransferase" evidence="1">
    <location>
        <begin position="8"/>
        <end position="170"/>
    </location>
</feature>
<dbReference type="SUPFAM" id="SSF55729">
    <property type="entry name" value="Acyl-CoA N-acyltransferases (Nat)"/>
    <property type="match status" value="1"/>
</dbReference>
<keyword evidence="3" id="KW-1185">Reference proteome</keyword>
<dbReference type="Proteomes" id="UP000598120">
    <property type="component" value="Unassembled WGS sequence"/>
</dbReference>
<evidence type="ECO:0000259" key="1">
    <source>
        <dbReference type="PROSITE" id="PS51186"/>
    </source>
</evidence>
<protein>
    <submittedName>
        <fullName evidence="2">Alanine acetyltransferase</fullName>
    </submittedName>
</protein>
<dbReference type="PROSITE" id="PS51186">
    <property type="entry name" value="GNAT"/>
    <property type="match status" value="1"/>
</dbReference>
<evidence type="ECO:0000313" key="2">
    <source>
        <dbReference type="EMBL" id="GFZ88936.1"/>
    </source>
</evidence>
<dbReference type="Pfam" id="PF13302">
    <property type="entry name" value="Acetyltransf_3"/>
    <property type="match status" value="1"/>
</dbReference>
<dbReference type="InterPro" id="IPR051531">
    <property type="entry name" value="N-acetyltransferase"/>
</dbReference>
<gene>
    <name evidence="2" type="ORF">GCM10011531_20490</name>
</gene>
<dbReference type="PANTHER" id="PTHR43792:SF1">
    <property type="entry name" value="N-ACETYLTRANSFERASE DOMAIN-CONTAINING PROTEIN"/>
    <property type="match status" value="1"/>
</dbReference>
<dbReference type="GO" id="GO:0016747">
    <property type="term" value="F:acyltransferase activity, transferring groups other than amino-acyl groups"/>
    <property type="evidence" value="ECO:0007669"/>
    <property type="project" value="InterPro"/>
</dbReference>
<dbReference type="AlphaFoldDB" id="A0A8J2TR28"/>